<evidence type="ECO:0000256" key="1">
    <source>
        <dbReference type="ARBA" id="ARBA00022723"/>
    </source>
</evidence>
<dbReference type="PROSITE" id="PS51409">
    <property type="entry name" value="ARGINASE_2"/>
    <property type="match status" value="1"/>
</dbReference>
<dbReference type="InterPro" id="IPR023696">
    <property type="entry name" value="Ureohydrolase_dom_sf"/>
</dbReference>
<dbReference type="SUPFAM" id="SSF52768">
    <property type="entry name" value="Arginase/deacetylase"/>
    <property type="match status" value="1"/>
</dbReference>
<evidence type="ECO:0000313" key="6">
    <source>
        <dbReference type="EMBL" id="UPU35505.1"/>
    </source>
</evidence>
<feature type="binding site" evidence="3">
    <location>
        <position position="134"/>
    </location>
    <ligand>
        <name>Mn(2+)</name>
        <dbReference type="ChEBI" id="CHEBI:29035"/>
        <label>1</label>
    </ligand>
</feature>
<comment type="cofactor">
    <cofactor evidence="3">
        <name>Mn(2+)</name>
        <dbReference type="ChEBI" id="CHEBI:29035"/>
    </cofactor>
    <text evidence="3">Binds 2 manganese ions per subunit.</text>
</comment>
<feature type="binding site" evidence="3">
    <location>
        <position position="158"/>
    </location>
    <ligand>
        <name>Mn(2+)</name>
        <dbReference type="ChEBI" id="CHEBI:29035"/>
        <label>1</label>
    </ligand>
</feature>
<gene>
    <name evidence="5" type="ORF">GMPD_08430</name>
    <name evidence="6" type="ORF">M1B72_19005</name>
</gene>
<reference evidence="5" key="2">
    <citation type="journal article" date="2021" name="Int. J. Syst. Evol. Microbiol.">
        <title>Geomonas silvestris sp. nov., Geomonas paludis sp. nov. and Geomonas limicola sp. nov., isolated from terrestrial environments, and emended description of the genus Geomonas.</title>
        <authorList>
            <person name="Itoh H."/>
            <person name="Xu Z."/>
            <person name="Masuda Y."/>
            <person name="Ushijima N."/>
            <person name="Hayakawa C."/>
            <person name="Shiratori Y."/>
            <person name="Senoo K."/>
        </authorList>
    </citation>
    <scope>NUCLEOTIDE SEQUENCE</scope>
    <source>
        <strain evidence="5">Red736</strain>
    </source>
</reference>
<dbReference type="Proteomes" id="UP000568888">
    <property type="component" value="Unassembled WGS sequence"/>
</dbReference>
<dbReference type="PANTHER" id="PTHR11358:SF26">
    <property type="entry name" value="GUANIDINO ACID HYDROLASE, MITOCHONDRIAL"/>
    <property type="match status" value="1"/>
</dbReference>
<dbReference type="GO" id="GO:0033389">
    <property type="term" value="P:putrescine biosynthetic process from arginine, via agmatine"/>
    <property type="evidence" value="ECO:0007669"/>
    <property type="project" value="TreeGrafter"/>
</dbReference>
<evidence type="ECO:0000313" key="5">
    <source>
        <dbReference type="EMBL" id="GFO62924.1"/>
    </source>
</evidence>
<keyword evidence="8" id="KW-1185">Reference proteome</keyword>
<feature type="binding site" evidence="3">
    <location>
        <position position="160"/>
    </location>
    <ligand>
        <name>Mn(2+)</name>
        <dbReference type="ChEBI" id="CHEBI:29035"/>
        <label>1</label>
    </ligand>
</feature>
<dbReference type="Gene3D" id="3.40.800.10">
    <property type="entry name" value="Ureohydrolase domain"/>
    <property type="match status" value="1"/>
</dbReference>
<dbReference type="EMBL" id="BLXY01000001">
    <property type="protein sequence ID" value="GFO62924.1"/>
    <property type="molecule type" value="Genomic_DNA"/>
</dbReference>
<reference evidence="7" key="1">
    <citation type="submission" date="2020-06" db="EMBL/GenBank/DDBJ databases">
        <title>Draft genomic sequecing of Geomonas sp. Red736.</title>
        <authorList>
            <person name="Itoh H."/>
            <person name="Xu Z.X."/>
            <person name="Ushijima N."/>
            <person name="Masuda Y."/>
            <person name="Shiratori Y."/>
            <person name="Senoo K."/>
        </authorList>
    </citation>
    <scope>NUCLEOTIDE SEQUENCE [LARGE SCALE GENOMIC DNA]</scope>
    <source>
        <strain evidence="7">Red736</strain>
    </source>
</reference>
<dbReference type="Pfam" id="PF00491">
    <property type="entry name" value="Arginase"/>
    <property type="match status" value="1"/>
</dbReference>
<dbReference type="RefSeq" id="WP_183345404.1">
    <property type="nucleotide sequence ID" value="NZ_BLXY01000001.1"/>
</dbReference>
<evidence type="ECO:0000313" key="7">
    <source>
        <dbReference type="Proteomes" id="UP000568888"/>
    </source>
</evidence>
<comment type="similarity">
    <text evidence="4">Belongs to the arginase family.</text>
</comment>
<dbReference type="Proteomes" id="UP000831485">
    <property type="component" value="Chromosome"/>
</dbReference>
<keyword evidence="3" id="KW-0464">Manganese</keyword>
<evidence type="ECO:0000313" key="8">
    <source>
        <dbReference type="Proteomes" id="UP000831485"/>
    </source>
</evidence>
<evidence type="ECO:0000256" key="4">
    <source>
        <dbReference type="PROSITE-ProRule" id="PRU00742"/>
    </source>
</evidence>
<dbReference type="GO" id="GO:0046872">
    <property type="term" value="F:metal ion binding"/>
    <property type="evidence" value="ECO:0007669"/>
    <property type="project" value="UniProtKB-KW"/>
</dbReference>
<dbReference type="PANTHER" id="PTHR11358">
    <property type="entry name" value="ARGINASE/AGMATINASE"/>
    <property type="match status" value="1"/>
</dbReference>
<dbReference type="EMBL" id="CP096574">
    <property type="protein sequence ID" value="UPU35505.1"/>
    <property type="molecule type" value="Genomic_DNA"/>
</dbReference>
<dbReference type="GO" id="GO:0008783">
    <property type="term" value="F:agmatinase activity"/>
    <property type="evidence" value="ECO:0007669"/>
    <property type="project" value="TreeGrafter"/>
</dbReference>
<evidence type="ECO:0000256" key="3">
    <source>
        <dbReference type="PIRSR" id="PIRSR036979-1"/>
    </source>
</evidence>
<organism evidence="5 7">
    <name type="scientific">Geomonas paludis</name>
    <dbReference type="NCBI Taxonomy" id="2740185"/>
    <lineage>
        <taxon>Bacteria</taxon>
        <taxon>Pseudomonadati</taxon>
        <taxon>Thermodesulfobacteriota</taxon>
        <taxon>Desulfuromonadia</taxon>
        <taxon>Geobacterales</taxon>
        <taxon>Geobacteraceae</taxon>
        <taxon>Geomonas</taxon>
    </lineage>
</organism>
<feature type="binding site" evidence="3">
    <location>
        <position position="251"/>
    </location>
    <ligand>
        <name>Mn(2+)</name>
        <dbReference type="ChEBI" id="CHEBI:29035"/>
        <label>1</label>
    </ligand>
</feature>
<dbReference type="AlphaFoldDB" id="A0A6V8MSR5"/>
<reference evidence="6" key="3">
    <citation type="submission" date="2022-04" db="EMBL/GenBank/DDBJ databases">
        <authorList>
            <person name="Liu G."/>
        </authorList>
    </citation>
    <scope>NUCLEOTIDE SEQUENCE</scope>
    <source>
        <strain evidence="6">RG22</strain>
    </source>
</reference>
<proteinExistence type="inferred from homology"/>
<name>A0A6V8MSR5_9BACT</name>
<keyword evidence="1 3" id="KW-0479">Metal-binding</keyword>
<evidence type="ECO:0000256" key="2">
    <source>
        <dbReference type="ARBA" id="ARBA00022801"/>
    </source>
</evidence>
<feature type="binding site" evidence="3">
    <location>
        <position position="162"/>
    </location>
    <ligand>
        <name>Mn(2+)</name>
        <dbReference type="ChEBI" id="CHEBI:29035"/>
        <label>1</label>
    </ligand>
</feature>
<dbReference type="InterPro" id="IPR006035">
    <property type="entry name" value="Ureohydrolase"/>
</dbReference>
<accession>A0A6V8MSR5</accession>
<dbReference type="PIRSF" id="PIRSF036979">
    <property type="entry name" value="Arginase"/>
    <property type="match status" value="1"/>
</dbReference>
<dbReference type="CDD" id="cd09990">
    <property type="entry name" value="Agmatinase-like"/>
    <property type="match status" value="1"/>
</dbReference>
<protein>
    <submittedName>
        <fullName evidence="5 6">Agmatinase</fullName>
    </submittedName>
</protein>
<feature type="binding site" evidence="3">
    <location>
        <position position="253"/>
    </location>
    <ligand>
        <name>Mn(2+)</name>
        <dbReference type="ChEBI" id="CHEBI:29035"/>
        <label>1</label>
    </ligand>
</feature>
<sequence>MNSKEIPMVPNRKASLPKVYGDTPSFLGVPVLDPRNLPGGCDVIVAGVPWEGTVTWGSFSSCELAPRSIRHASARYGGFLPEYEIDLFDHLQLGDMGDVPVNPNDPGETMANVHKAMLAVYRSRSIPFVLGGDHSFTPEIVKALGESGQGEIGIIHFDAHLDNAKSFGADLFPRCGPLHRIAQLPKVRKESIVHMGIRGPRNSPAQYEYARSMGARIFTTKEIRERGMVEVTQEAIAIAHEKTRHVFVTICSDCIDAGYNPGGPADFNGLLPTELLPALQTIGRSGIDGLDFVEVYPGQDPHGYSSHLAAWAMIYALSGVAQRKRDQG</sequence>
<keyword evidence="2" id="KW-0378">Hydrolase</keyword>